<evidence type="ECO:0000259" key="17">
    <source>
        <dbReference type="Pfam" id="PF01926"/>
    </source>
</evidence>
<feature type="region of interest" description="Disordered" evidence="16">
    <location>
        <begin position="1"/>
        <end position="28"/>
    </location>
</feature>
<keyword evidence="4" id="KW-0150">Chloroplast</keyword>
<evidence type="ECO:0000256" key="6">
    <source>
        <dbReference type="ARBA" id="ARBA00022692"/>
    </source>
</evidence>
<dbReference type="Proteomes" id="UP001498398">
    <property type="component" value="Unassembled WGS sequence"/>
</dbReference>
<reference evidence="18 19" key="1">
    <citation type="submission" date="2024-01" db="EMBL/GenBank/DDBJ databases">
        <title>A draft genome for the cacao thread blight pathogen Marasmiellus scandens.</title>
        <authorList>
            <person name="Baruah I.K."/>
            <person name="Leung J."/>
            <person name="Bukari Y."/>
            <person name="Amoako-Attah I."/>
            <person name="Meinhardt L.W."/>
            <person name="Bailey B.A."/>
            <person name="Cohen S.P."/>
        </authorList>
    </citation>
    <scope>NUCLEOTIDE SEQUENCE [LARGE SCALE GENOMIC DNA]</scope>
    <source>
        <strain evidence="18 19">GH-19</strain>
    </source>
</reference>
<evidence type="ECO:0000256" key="12">
    <source>
        <dbReference type="ARBA" id="ARBA00022989"/>
    </source>
</evidence>
<protein>
    <recommendedName>
        <fullName evidence="17">G domain-containing protein</fullName>
    </recommendedName>
</protein>
<evidence type="ECO:0000256" key="10">
    <source>
        <dbReference type="ARBA" id="ARBA00022842"/>
    </source>
</evidence>
<dbReference type="InterPro" id="IPR027417">
    <property type="entry name" value="P-loop_NTPase"/>
</dbReference>
<evidence type="ECO:0000256" key="4">
    <source>
        <dbReference type="ARBA" id="ARBA00022528"/>
    </source>
</evidence>
<evidence type="ECO:0000256" key="16">
    <source>
        <dbReference type="SAM" id="MobiDB-lite"/>
    </source>
</evidence>
<keyword evidence="7" id="KW-0479">Metal-binding</keyword>
<comment type="cofactor">
    <cofactor evidence="1">
        <name>Mg(2+)</name>
        <dbReference type="ChEBI" id="CHEBI:18420"/>
    </cofactor>
</comment>
<keyword evidence="12" id="KW-1133">Transmembrane helix</keyword>
<feature type="coiled-coil region" evidence="15">
    <location>
        <begin position="344"/>
        <end position="394"/>
    </location>
</feature>
<evidence type="ECO:0000313" key="19">
    <source>
        <dbReference type="Proteomes" id="UP001498398"/>
    </source>
</evidence>
<proteinExistence type="predicted"/>
<feature type="compositionally biased region" description="Acidic residues" evidence="16">
    <location>
        <begin position="9"/>
        <end position="21"/>
    </location>
</feature>
<dbReference type="InterPro" id="IPR006073">
    <property type="entry name" value="GTP-bd"/>
</dbReference>
<keyword evidence="10" id="KW-0460">Magnesium</keyword>
<evidence type="ECO:0000256" key="7">
    <source>
        <dbReference type="ARBA" id="ARBA00022723"/>
    </source>
</evidence>
<dbReference type="Gene3D" id="3.40.50.300">
    <property type="entry name" value="P-loop containing nucleotide triphosphate hydrolases"/>
    <property type="match status" value="1"/>
</dbReference>
<keyword evidence="19" id="KW-1185">Reference proteome</keyword>
<organism evidence="18 19">
    <name type="scientific">Marasmiellus scandens</name>
    <dbReference type="NCBI Taxonomy" id="2682957"/>
    <lineage>
        <taxon>Eukaryota</taxon>
        <taxon>Fungi</taxon>
        <taxon>Dikarya</taxon>
        <taxon>Basidiomycota</taxon>
        <taxon>Agaricomycotina</taxon>
        <taxon>Agaricomycetes</taxon>
        <taxon>Agaricomycetidae</taxon>
        <taxon>Agaricales</taxon>
        <taxon>Marasmiineae</taxon>
        <taxon>Omphalotaceae</taxon>
        <taxon>Marasmiellus</taxon>
    </lineage>
</organism>
<keyword evidence="8" id="KW-0378">Hydrolase</keyword>
<evidence type="ECO:0000256" key="3">
    <source>
        <dbReference type="ARBA" id="ARBA00022448"/>
    </source>
</evidence>
<evidence type="ECO:0000256" key="9">
    <source>
        <dbReference type="ARBA" id="ARBA00022805"/>
    </source>
</evidence>
<keyword evidence="15" id="KW-0175">Coiled coil</keyword>
<dbReference type="Pfam" id="PF01926">
    <property type="entry name" value="MMR_HSR1"/>
    <property type="match status" value="1"/>
</dbReference>
<keyword evidence="13" id="KW-0472">Membrane</keyword>
<sequence>MSSLGYSYEDGDLSYDDDSDSESLSLAPASKQQDDVVIAIMGSTGTGKSSFIQLLTGNTDVVVGDDLESETSEVKVISYLDPDSGRNVKIVDTPGFDDSRAGVTDTDILKSIADFLVSEYDKSRKLNGLIYVHRISDPRFSGQSNRNLRMFRELCGTENYKNVIVLTTFWDRVNGSEGQKREKQLQTKFCKDLVAGGARFLQHDRTISGARQVVKQILPLPPTNVQIQKEIREEGKSLEDTAAGSVHREEVERLIAKHKKEVEDLRSEMKKIERSNEDARRELKEEKAKLQLELKRWEKERLELQQGLDEEKLYRKRLEESSGKEKEEWSKKFEAQSKEQTAALQGIRNQVEGEKKSLAEAEAKRKHDVTARLLEEERRKRLEAERALNAERNKSFAQRGEAFAKDVPLIPTVLAKPGLVIGGKVLDIVKGITK</sequence>
<evidence type="ECO:0000256" key="14">
    <source>
        <dbReference type="ARBA" id="ARBA00024013"/>
    </source>
</evidence>
<dbReference type="SUPFAM" id="SSF52540">
    <property type="entry name" value="P-loop containing nucleoside triphosphate hydrolases"/>
    <property type="match status" value="1"/>
</dbReference>
<evidence type="ECO:0000256" key="8">
    <source>
        <dbReference type="ARBA" id="ARBA00022801"/>
    </source>
</evidence>
<dbReference type="PANTHER" id="PTHR10903">
    <property type="entry name" value="GTPASE, IMAP FAMILY MEMBER-RELATED"/>
    <property type="match status" value="1"/>
</dbReference>
<dbReference type="InterPro" id="IPR045058">
    <property type="entry name" value="GIMA/IAN/Toc"/>
</dbReference>
<keyword evidence="6" id="KW-0812">Transmembrane</keyword>
<keyword evidence="3" id="KW-0813">Transport</keyword>
<evidence type="ECO:0000256" key="13">
    <source>
        <dbReference type="ARBA" id="ARBA00023136"/>
    </source>
</evidence>
<feature type="coiled-coil region" evidence="15">
    <location>
        <begin position="248"/>
        <end position="307"/>
    </location>
</feature>
<keyword evidence="9" id="KW-1002">Plastid outer membrane</keyword>
<feature type="domain" description="G" evidence="17">
    <location>
        <begin position="38"/>
        <end position="117"/>
    </location>
</feature>
<comment type="caution">
    <text evidence="18">The sequence shown here is derived from an EMBL/GenBank/DDBJ whole genome shotgun (WGS) entry which is preliminary data.</text>
</comment>
<name>A0ABR1IXP3_9AGAR</name>
<evidence type="ECO:0000256" key="15">
    <source>
        <dbReference type="SAM" id="Coils"/>
    </source>
</evidence>
<accession>A0ABR1IXP3</accession>
<keyword evidence="5" id="KW-0934">Plastid</keyword>
<evidence type="ECO:0000313" key="18">
    <source>
        <dbReference type="EMBL" id="KAK7444068.1"/>
    </source>
</evidence>
<keyword evidence="11" id="KW-0653">Protein transport</keyword>
<comment type="subcellular location">
    <subcellularLocation>
        <location evidence="2">Membrane</location>
        <topology evidence="2">Single-pass membrane protein</topology>
    </subcellularLocation>
    <subcellularLocation>
        <location evidence="14">Plastid</location>
        <location evidence="14">Chloroplast outer membrane</location>
    </subcellularLocation>
</comment>
<gene>
    <name evidence="18" type="ORF">VKT23_015466</name>
</gene>
<evidence type="ECO:0000256" key="11">
    <source>
        <dbReference type="ARBA" id="ARBA00022927"/>
    </source>
</evidence>
<dbReference type="PANTHER" id="PTHR10903:SF135">
    <property type="entry name" value="TRANSLOCASE OF CHLOROPLAST 120, CHLOROPLASTIC-RELATED"/>
    <property type="match status" value="1"/>
</dbReference>
<dbReference type="EMBL" id="JBANRG010000052">
    <property type="protein sequence ID" value="KAK7444068.1"/>
    <property type="molecule type" value="Genomic_DNA"/>
</dbReference>
<evidence type="ECO:0000256" key="1">
    <source>
        <dbReference type="ARBA" id="ARBA00001946"/>
    </source>
</evidence>
<evidence type="ECO:0000256" key="5">
    <source>
        <dbReference type="ARBA" id="ARBA00022640"/>
    </source>
</evidence>
<evidence type="ECO:0000256" key="2">
    <source>
        <dbReference type="ARBA" id="ARBA00004167"/>
    </source>
</evidence>